<feature type="transmembrane region" description="Helical" evidence="1">
    <location>
        <begin position="151"/>
        <end position="173"/>
    </location>
</feature>
<gene>
    <name evidence="2" type="ORF">CDV28_10680</name>
</gene>
<dbReference type="SUPFAM" id="SSF81343">
    <property type="entry name" value="Fumarate reductase respiratory complex transmembrane subunits"/>
    <property type="match status" value="1"/>
</dbReference>
<evidence type="ECO:0000313" key="3">
    <source>
        <dbReference type="Proteomes" id="UP000316238"/>
    </source>
</evidence>
<reference evidence="2" key="1">
    <citation type="submission" date="2017-07" db="EMBL/GenBank/DDBJ databases">
        <title>The cable genome - Insights into the physiology and evolution of filamentous bacteria capable of sulfide oxidation via long distance electron transfer.</title>
        <authorList>
            <person name="Thorup C."/>
            <person name="Bjerg J.T."/>
            <person name="Schreiber L."/>
            <person name="Nielsen L.P."/>
            <person name="Kjeldsen K.U."/>
            <person name="Boesen T."/>
            <person name="Boggild A."/>
            <person name="Meysman F."/>
            <person name="Geelhoed J."/>
            <person name="Schramm A."/>
        </authorList>
    </citation>
    <scope>NUCLEOTIDE SEQUENCE [LARGE SCALE GENOMIC DNA]</scope>
    <source>
        <strain evidence="2">GS</strain>
    </source>
</reference>
<comment type="caution">
    <text evidence="2">The sequence shown here is derived from an EMBL/GenBank/DDBJ whole genome shotgun (WGS) entry which is preliminary data.</text>
</comment>
<dbReference type="InterPro" id="IPR011138">
    <property type="entry name" value="Cytochrome_b-558"/>
</dbReference>
<keyword evidence="3" id="KW-1185">Reference proteome</keyword>
<dbReference type="EMBL" id="NQJD01000006">
    <property type="protein sequence ID" value="TAA75525.1"/>
    <property type="molecule type" value="Genomic_DNA"/>
</dbReference>
<keyword evidence="1" id="KW-0812">Transmembrane</keyword>
<dbReference type="NCBIfam" id="TIGR02046">
    <property type="entry name" value="sdhC_b558_fam"/>
    <property type="match status" value="1"/>
</dbReference>
<protein>
    <submittedName>
        <fullName evidence="2">Succinate dehydrogenase subunit C</fullName>
    </submittedName>
</protein>
<feature type="transmembrane region" description="Helical" evidence="1">
    <location>
        <begin position="59"/>
        <end position="84"/>
    </location>
</feature>
<dbReference type="Proteomes" id="UP000316238">
    <property type="component" value="Unassembled WGS sequence"/>
</dbReference>
<dbReference type="GO" id="GO:0016020">
    <property type="term" value="C:membrane"/>
    <property type="evidence" value="ECO:0007669"/>
    <property type="project" value="InterPro"/>
</dbReference>
<feature type="transmembrane region" description="Helical" evidence="1">
    <location>
        <begin position="185"/>
        <end position="209"/>
    </location>
</feature>
<dbReference type="CDD" id="cd03498">
    <property type="entry name" value="SQR_TypeB_2_TM"/>
    <property type="match status" value="1"/>
</dbReference>
<evidence type="ECO:0000256" key="1">
    <source>
        <dbReference type="SAM" id="Phobius"/>
    </source>
</evidence>
<feature type="transmembrane region" description="Helical" evidence="1">
    <location>
        <begin position="105"/>
        <end position="131"/>
    </location>
</feature>
<organism evidence="2 3">
    <name type="scientific">Candidatus Electronema aureum</name>
    <dbReference type="NCBI Taxonomy" id="2005002"/>
    <lineage>
        <taxon>Bacteria</taxon>
        <taxon>Pseudomonadati</taxon>
        <taxon>Thermodesulfobacteriota</taxon>
        <taxon>Desulfobulbia</taxon>
        <taxon>Desulfobulbales</taxon>
        <taxon>Desulfobulbaceae</taxon>
        <taxon>Candidatus Electronema</taxon>
    </lineage>
</organism>
<accession>A0A521G3C4</accession>
<keyword evidence="1" id="KW-1133">Transmembrane helix</keyword>
<keyword evidence="1" id="KW-0472">Membrane</keyword>
<proteinExistence type="predicted"/>
<dbReference type="Gene3D" id="1.20.1300.10">
    <property type="entry name" value="Fumarate reductase/succinate dehydrogenase, transmembrane subunit"/>
    <property type="match status" value="1"/>
</dbReference>
<dbReference type="InterPro" id="IPR034804">
    <property type="entry name" value="SQR/QFR_C/D"/>
</dbReference>
<name>A0A521G3C4_9BACT</name>
<dbReference type="AlphaFoldDB" id="A0A521G3C4"/>
<evidence type="ECO:0000313" key="2">
    <source>
        <dbReference type="EMBL" id="TAA75525.1"/>
    </source>
</evidence>
<sequence length="211" mass="23075">MSHVFRVFASSLGKKYIMALTGLLLGGFLLVHAAGNSLIFQGREAFTAYAEHLHSFRLILPTAGLLLLAIFLLHIVTGISLFLSNRKAQGHRYAVSKSATETQAWIARTMPATGTTVLAFLLLHLGTVHFADQAVPLADRISQTLTDPLLAVLYAVGIAALALHISHGFWSLTQTFGINHPRYNGLIKICTYLVVILVSSLFIGIMFSFRR</sequence>